<dbReference type="InterPro" id="IPR010997">
    <property type="entry name" value="HRDC-like_sf"/>
</dbReference>
<dbReference type="GO" id="GO:0000176">
    <property type="term" value="C:nuclear exosome (RNase complex)"/>
    <property type="evidence" value="ECO:0007669"/>
    <property type="project" value="InterPro"/>
</dbReference>
<dbReference type="PANTHER" id="PTHR12124">
    <property type="entry name" value="POLYMYOSITIS/SCLERODERMA AUTOANTIGEN-RELATED"/>
    <property type="match status" value="1"/>
</dbReference>
<dbReference type="SMART" id="SM00341">
    <property type="entry name" value="HRDC"/>
    <property type="match status" value="1"/>
</dbReference>
<dbReference type="Proteomes" id="UP001219933">
    <property type="component" value="Chromosome 1"/>
</dbReference>
<sequence length="883" mass="97565">MEQQLAEVSGSLARATEAAAQLPGRTDLAFFCSIDPELEKKLGDVDTSIGEMLRLMHTWATNGEDATDDNDTDNEGNAREFARRIAAPSSFSRVGDIVDQLLERADTYLDEYSGRVPLKTTESYTTTALGLPRAARLPPHLENASIDPPQRHFTTKPDNRSGVPWSRPLRLGKPNAIVPLGWKDPSWDTSGLVTGVYGTEGNPRLNPYHVEIQRTKMPESALNVNKGEQPVPLTMENALGTAGVPFKWVKTAAEIDALLAHLREDRVTEIAIDLEHNSKRSYLGIVCLMQLSTRWGDWIIDTLSDEVREHAEVLNEVFTSPNKVLVLHGADHDILWLQRDLGLYVTALFDTHHATNVLNMPVHSLAYLLQRYVSVEADKQYQLADWRIRPLPLEMLFYARSDTHSLLYIYDCLRTELLAHGGPHSITEVFERSKATATKVFAKVDWDENGEGRSGWRSLWLNRGGERARASSDENRLELMSKEERLVRALHRWRDSTARVQDEGTHHVLSDKSLVFLAFRAPETAAETLRVLPKSNVIARSHAEEITAVIANETQAWIADSKKRGEAAQAQLESIQTDGCADLGEAVAKHDIFSQDPQMSAKGPSMFAGMKSIDSAGALHAKQESAPKSLFELPSRLFHSSARAPAAVHNTLASIRDECAQVLGGLFGSAIKPLQNSSTNRMAALMGLNHVLGVKQADENDVQAVKEDDHHHGSDGRDRDQDNVEGDQDESRPVDEDDVSASASANDDNDDDDGDDDDGDESLAEEEKVAATPSSKYTAADTPKSLQPRDSIVKVGKKERWSREKKRQRKAQDGRQPKVAKREIEPFDYATASSVLDATDRAPAAKPQRKARPAGASASGTQYRSVKQKSDVRRGNKSGTFAK</sequence>
<evidence type="ECO:0000259" key="10">
    <source>
        <dbReference type="PROSITE" id="PS50967"/>
    </source>
</evidence>
<dbReference type="Pfam" id="PF00570">
    <property type="entry name" value="HRDC"/>
    <property type="match status" value="1"/>
</dbReference>
<keyword evidence="6" id="KW-0269">Exonuclease</keyword>
<evidence type="ECO:0000256" key="8">
    <source>
        <dbReference type="ARBA" id="ARBA00043957"/>
    </source>
</evidence>
<dbReference type="GO" id="GO:0071039">
    <property type="term" value="P:nuclear polyadenylation-dependent CUT catabolic process"/>
    <property type="evidence" value="ECO:0007669"/>
    <property type="project" value="TreeGrafter"/>
</dbReference>
<dbReference type="InterPro" id="IPR049559">
    <property type="entry name" value="Rrp6p-like_exo"/>
</dbReference>
<dbReference type="InterPro" id="IPR044876">
    <property type="entry name" value="HRDC_dom_sf"/>
</dbReference>
<reference evidence="11" key="1">
    <citation type="submission" date="2023-03" db="EMBL/GenBank/DDBJ databases">
        <title>Mating type loci evolution in Malassezia.</title>
        <authorList>
            <person name="Coelho M.A."/>
        </authorList>
    </citation>
    <scope>NUCLEOTIDE SEQUENCE</scope>
    <source>
        <strain evidence="11">CBS 11721</strain>
    </source>
</reference>
<evidence type="ECO:0000256" key="4">
    <source>
        <dbReference type="ARBA" id="ARBA00022801"/>
    </source>
</evidence>
<accession>A0AAF0EPV3</accession>
<evidence type="ECO:0000256" key="2">
    <source>
        <dbReference type="ARBA" id="ARBA00022552"/>
    </source>
</evidence>
<feature type="domain" description="HRDC" evidence="10">
    <location>
        <begin position="480"/>
        <end position="560"/>
    </location>
</feature>
<gene>
    <name evidence="11" type="primary">RRP6</name>
    <name evidence="11" type="ORF">MCUN1_000970</name>
</gene>
<evidence type="ECO:0000256" key="9">
    <source>
        <dbReference type="SAM" id="MobiDB-lite"/>
    </source>
</evidence>
<evidence type="ECO:0000256" key="3">
    <source>
        <dbReference type="ARBA" id="ARBA00022722"/>
    </source>
</evidence>
<dbReference type="GO" id="GO:0071044">
    <property type="term" value="P:histone mRNA catabolic process"/>
    <property type="evidence" value="ECO:0007669"/>
    <property type="project" value="TreeGrafter"/>
</dbReference>
<comment type="subcellular location">
    <subcellularLocation>
        <location evidence="1">Nucleus</location>
    </subcellularLocation>
</comment>
<keyword evidence="3" id="KW-0540">Nuclease</keyword>
<dbReference type="GO" id="GO:0000175">
    <property type="term" value="F:3'-5'-RNA exonuclease activity"/>
    <property type="evidence" value="ECO:0007669"/>
    <property type="project" value="InterPro"/>
</dbReference>
<evidence type="ECO:0000313" key="12">
    <source>
        <dbReference type="Proteomes" id="UP001219933"/>
    </source>
</evidence>
<dbReference type="GO" id="GO:0071036">
    <property type="term" value="P:nuclear polyadenylation-dependent snoRNA catabolic process"/>
    <property type="evidence" value="ECO:0007669"/>
    <property type="project" value="TreeGrafter"/>
</dbReference>
<name>A0AAF0EPV3_9BASI</name>
<dbReference type="CDD" id="cd06147">
    <property type="entry name" value="Rrp6p_like_exo"/>
    <property type="match status" value="1"/>
</dbReference>
<dbReference type="Gene3D" id="3.30.420.10">
    <property type="entry name" value="Ribonuclease H-like superfamily/Ribonuclease H"/>
    <property type="match status" value="1"/>
</dbReference>
<dbReference type="InterPro" id="IPR036397">
    <property type="entry name" value="RNaseH_sf"/>
</dbReference>
<evidence type="ECO:0000256" key="7">
    <source>
        <dbReference type="ARBA" id="ARBA00023242"/>
    </source>
</evidence>
<dbReference type="GO" id="GO:0000166">
    <property type="term" value="F:nucleotide binding"/>
    <property type="evidence" value="ECO:0007669"/>
    <property type="project" value="InterPro"/>
</dbReference>
<keyword evidence="7" id="KW-0539">Nucleus</keyword>
<dbReference type="Gene3D" id="1.10.150.80">
    <property type="entry name" value="HRDC domain"/>
    <property type="match status" value="1"/>
</dbReference>
<dbReference type="GO" id="GO:0003727">
    <property type="term" value="F:single-stranded RNA binding"/>
    <property type="evidence" value="ECO:0007669"/>
    <property type="project" value="TreeGrafter"/>
</dbReference>
<dbReference type="SUPFAM" id="SSF53098">
    <property type="entry name" value="Ribonuclease H-like"/>
    <property type="match status" value="1"/>
</dbReference>
<feature type="region of interest" description="Disordered" evidence="9">
    <location>
        <begin position="703"/>
        <end position="883"/>
    </location>
</feature>
<dbReference type="AlphaFoldDB" id="A0AAF0EPV3"/>
<dbReference type="Pfam" id="PF01612">
    <property type="entry name" value="DNA_pol_A_exo1"/>
    <property type="match status" value="1"/>
</dbReference>
<dbReference type="EMBL" id="CP119877">
    <property type="protein sequence ID" value="WFD34135.1"/>
    <property type="molecule type" value="Genomic_DNA"/>
</dbReference>
<evidence type="ECO:0000256" key="5">
    <source>
        <dbReference type="ARBA" id="ARBA00022835"/>
    </source>
</evidence>
<feature type="region of interest" description="Disordered" evidence="9">
    <location>
        <begin position="142"/>
        <end position="168"/>
    </location>
</feature>
<keyword evidence="2" id="KW-0698">rRNA processing</keyword>
<dbReference type="GO" id="GO:0071035">
    <property type="term" value="P:nuclear polyadenylation-dependent rRNA catabolic process"/>
    <property type="evidence" value="ECO:0007669"/>
    <property type="project" value="TreeGrafter"/>
</dbReference>
<evidence type="ECO:0000256" key="6">
    <source>
        <dbReference type="ARBA" id="ARBA00022839"/>
    </source>
</evidence>
<dbReference type="InterPro" id="IPR012588">
    <property type="entry name" value="Exosome-assoc_fac_Rrp6_N"/>
</dbReference>
<dbReference type="SUPFAM" id="SSF47819">
    <property type="entry name" value="HRDC-like"/>
    <property type="match status" value="1"/>
</dbReference>
<dbReference type="SMART" id="SM00474">
    <property type="entry name" value="35EXOc"/>
    <property type="match status" value="1"/>
</dbReference>
<dbReference type="GO" id="GO:0071040">
    <property type="term" value="P:nuclear polyadenylation-dependent antisense transcript catabolic process"/>
    <property type="evidence" value="ECO:0007669"/>
    <property type="project" value="TreeGrafter"/>
</dbReference>
<comment type="similarity">
    <text evidence="8">Belongs to the exosome component 10/RRP6 family.</text>
</comment>
<dbReference type="GO" id="GO:0071038">
    <property type="term" value="P:TRAMP-dependent tRNA surveillance pathway"/>
    <property type="evidence" value="ECO:0007669"/>
    <property type="project" value="TreeGrafter"/>
</dbReference>
<feature type="compositionally biased region" description="Acidic residues" evidence="9">
    <location>
        <begin position="747"/>
        <end position="764"/>
    </location>
</feature>
<organism evidence="11 12">
    <name type="scientific">Malassezia cuniculi</name>
    <dbReference type="NCBI Taxonomy" id="948313"/>
    <lineage>
        <taxon>Eukaryota</taxon>
        <taxon>Fungi</taxon>
        <taxon>Dikarya</taxon>
        <taxon>Basidiomycota</taxon>
        <taxon>Ustilaginomycotina</taxon>
        <taxon>Malasseziomycetes</taxon>
        <taxon>Malasseziales</taxon>
        <taxon>Malasseziaceae</taxon>
        <taxon>Malassezia</taxon>
    </lineage>
</organism>
<dbReference type="InterPro" id="IPR002562">
    <property type="entry name" value="3'-5'_exonuclease_dom"/>
</dbReference>
<feature type="compositionally biased region" description="Basic and acidic residues" evidence="9">
    <location>
        <begin position="810"/>
        <end position="825"/>
    </location>
</feature>
<keyword evidence="4" id="KW-0378">Hydrolase</keyword>
<dbReference type="GO" id="GO:0005730">
    <property type="term" value="C:nucleolus"/>
    <property type="evidence" value="ECO:0007669"/>
    <property type="project" value="TreeGrafter"/>
</dbReference>
<protein>
    <submittedName>
        <fullName evidence="11">Exosome nuclease subunit</fullName>
    </submittedName>
</protein>
<dbReference type="GO" id="GO:0000467">
    <property type="term" value="P:exonucleolytic trimming to generate mature 3'-end of 5.8S rRNA from tricistronic rRNA transcript (SSU-rRNA, 5.8S rRNA, LSU-rRNA)"/>
    <property type="evidence" value="ECO:0007669"/>
    <property type="project" value="InterPro"/>
</dbReference>
<keyword evidence="5" id="KW-0271">Exosome</keyword>
<evidence type="ECO:0000313" key="11">
    <source>
        <dbReference type="EMBL" id="WFD34135.1"/>
    </source>
</evidence>
<dbReference type="GO" id="GO:0071051">
    <property type="term" value="P:poly(A)-dependent snoRNA 3'-end processing"/>
    <property type="evidence" value="ECO:0007669"/>
    <property type="project" value="TreeGrafter"/>
</dbReference>
<evidence type="ECO:0000256" key="1">
    <source>
        <dbReference type="ARBA" id="ARBA00004123"/>
    </source>
</evidence>
<proteinExistence type="inferred from homology"/>
<dbReference type="PANTHER" id="PTHR12124:SF47">
    <property type="entry name" value="EXOSOME COMPONENT 10"/>
    <property type="match status" value="1"/>
</dbReference>
<dbReference type="Pfam" id="PF08066">
    <property type="entry name" value="PMC2NT"/>
    <property type="match status" value="1"/>
</dbReference>
<keyword evidence="12" id="KW-1185">Reference proteome</keyword>
<dbReference type="InterPro" id="IPR045092">
    <property type="entry name" value="Rrp6-like"/>
</dbReference>
<feature type="compositionally biased region" description="Basic and acidic residues" evidence="9">
    <location>
        <begin position="704"/>
        <end position="722"/>
    </location>
</feature>
<dbReference type="GO" id="GO:0071037">
    <property type="term" value="P:nuclear polyadenylation-dependent snRNA catabolic process"/>
    <property type="evidence" value="ECO:0007669"/>
    <property type="project" value="TreeGrafter"/>
</dbReference>
<dbReference type="InterPro" id="IPR012337">
    <property type="entry name" value="RNaseH-like_sf"/>
</dbReference>
<dbReference type="PROSITE" id="PS50967">
    <property type="entry name" value="HRDC"/>
    <property type="match status" value="1"/>
</dbReference>
<dbReference type="InterPro" id="IPR002121">
    <property type="entry name" value="HRDC_dom"/>
</dbReference>